<evidence type="ECO:0000313" key="10">
    <source>
        <dbReference type="Proteomes" id="UP000263993"/>
    </source>
</evidence>
<reference evidence="10" key="1">
    <citation type="submission" date="2018-08" db="EMBL/GenBank/DDBJ databases">
        <authorList>
            <person name="Kim S.-J."/>
            <person name="Jung G.-Y."/>
        </authorList>
    </citation>
    <scope>NUCLEOTIDE SEQUENCE [LARGE SCALE GENOMIC DNA]</scope>
    <source>
        <strain evidence="10">GY_H</strain>
    </source>
</reference>
<dbReference type="RefSeq" id="WP_115515475.1">
    <property type="nucleotide sequence ID" value="NZ_QRGO01000001.1"/>
</dbReference>
<dbReference type="OrthoDB" id="9773538at2"/>
<dbReference type="GO" id="GO:0005829">
    <property type="term" value="C:cytosol"/>
    <property type="evidence" value="ECO:0007669"/>
    <property type="project" value="TreeGrafter"/>
</dbReference>
<evidence type="ECO:0000256" key="4">
    <source>
        <dbReference type="ARBA" id="ARBA00022801"/>
    </source>
</evidence>
<accession>A0A371B7W3</accession>
<dbReference type="Gene3D" id="1.10.1370.40">
    <property type="match status" value="1"/>
</dbReference>
<keyword evidence="2 7" id="KW-0645">Protease</keyword>
<dbReference type="Proteomes" id="UP000263993">
    <property type="component" value="Unassembled WGS sequence"/>
</dbReference>
<dbReference type="EMBL" id="QRGO01000001">
    <property type="protein sequence ID" value="RDV03451.1"/>
    <property type="molecule type" value="Genomic_DNA"/>
</dbReference>
<comment type="cofactor">
    <cofactor evidence="7">
        <name>Zn(2+)</name>
        <dbReference type="ChEBI" id="CHEBI:29105"/>
    </cofactor>
    <text evidence="7">Binds 1 zinc ion.</text>
</comment>
<keyword evidence="6 7" id="KW-0482">Metalloprotease</keyword>
<keyword evidence="3 7" id="KW-0479">Metal-binding</keyword>
<dbReference type="InterPro" id="IPR024077">
    <property type="entry name" value="Neurolysin/TOP_dom2"/>
</dbReference>
<evidence type="ECO:0000259" key="8">
    <source>
        <dbReference type="Pfam" id="PF01432"/>
    </source>
</evidence>
<dbReference type="InterPro" id="IPR045090">
    <property type="entry name" value="Pept_M3A_M3B"/>
</dbReference>
<dbReference type="GO" id="GO:0006508">
    <property type="term" value="P:proteolysis"/>
    <property type="evidence" value="ECO:0007669"/>
    <property type="project" value="UniProtKB-KW"/>
</dbReference>
<keyword evidence="5 7" id="KW-0862">Zinc</keyword>
<evidence type="ECO:0000256" key="7">
    <source>
        <dbReference type="RuleBase" id="RU003435"/>
    </source>
</evidence>
<dbReference type="FunFam" id="3.40.390.10:FF:000009">
    <property type="entry name" value="Oligopeptidase A"/>
    <property type="match status" value="1"/>
</dbReference>
<evidence type="ECO:0000256" key="5">
    <source>
        <dbReference type="ARBA" id="ARBA00022833"/>
    </source>
</evidence>
<evidence type="ECO:0000256" key="6">
    <source>
        <dbReference type="ARBA" id="ARBA00023049"/>
    </source>
</evidence>
<evidence type="ECO:0000256" key="3">
    <source>
        <dbReference type="ARBA" id="ARBA00022723"/>
    </source>
</evidence>
<keyword evidence="4 7" id="KW-0378">Hydrolase</keyword>
<comment type="similarity">
    <text evidence="1 7">Belongs to the peptidase M3 family.</text>
</comment>
<dbReference type="GO" id="GO:0004222">
    <property type="term" value="F:metalloendopeptidase activity"/>
    <property type="evidence" value="ECO:0007669"/>
    <property type="project" value="InterPro"/>
</dbReference>
<comment type="caution">
    <text evidence="9">The sequence shown here is derived from an EMBL/GenBank/DDBJ whole genome shotgun (WGS) entry which is preliminary data.</text>
</comment>
<evidence type="ECO:0000313" key="9">
    <source>
        <dbReference type="EMBL" id="RDV03451.1"/>
    </source>
</evidence>
<dbReference type="AlphaFoldDB" id="A0A371B7W3"/>
<dbReference type="GO" id="GO:0004180">
    <property type="term" value="F:carboxypeptidase activity"/>
    <property type="evidence" value="ECO:0007669"/>
    <property type="project" value="TreeGrafter"/>
</dbReference>
<proteinExistence type="inferred from homology"/>
<dbReference type="PANTHER" id="PTHR43660:SF1">
    <property type="entry name" value="DIPEPTIDYL CARBOXYPEPTIDASE"/>
    <property type="match status" value="1"/>
</dbReference>
<dbReference type="Gene3D" id="1.10.1370.10">
    <property type="entry name" value="Neurolysin, domain 3"/>
    <property type="match status" value="1"/>
</dbReference>
<organism evidence="9 10">
    <name type="scientific">Undibacter mobilis</name>
    <dbReference type="NCBI Taxonomy" id="2292256"/>
    <lineage>
        <taxon>Bacteria</taxon>
        <taxon>Pseudomonadati</taxon>
        <taxon>Pseudomonadota</taxon>
        <taxon>Alphaproteobacteria</taxon>
        <taxon>Hyphomicrobiales</taxon>
        <taxon>Nitrobacteraceae</taxon>
        <taxon>Undibacter</taxon>
    </lineage>
</organism>
<dbReference type="InterPro" id="IPR024079">
    <property type="entry name" value="MetalloPept_cat_dom_sf"/>
</dbReference>
<dbReference type="Gene3D" id="3.40.390.10">
    <property type="entry name" value="Collagenase (Catalytic Domain)"/>
    <property type="match status" value="1"/>
</dbReference>
<gene>
    <name evidence="9" type="ORF">DXH78_01885</name>
</gene>
<dbReference type="GO" id="GO:0046872">
    <property type="term" value="F:metal ion binding"/>
    <property type="evidence" value="ECO:0007669"/>
    <property type="project" value="UniProtKB-UniRule"/>
</dbReference>
<dbReference type="InterPro" id="IPR001567">
    <property type="entry name" value="Pept_M3A_M3B_dom"/>
</dbReference>
<dbReference type="InterPro" id="IPR034005">
    <property type="entry name" value="M3A_DCP"/>
</dbReference>
<evidence type="ECO:0000256" key="1">
    <source>
        <dbReference type="ARBA" id="ARBA00006040"/>
    </source>
</evidence>
<dbReference type="SUPFAM" id="SSF55486">
    <property type="entry name" value="Metalloproteases ('zincins'), catalytic domain"/>
    <property type="match status" value="1"/>
</dbReference>
<protein>
    <submittedName>
        <fullName evidence="9">M3 family peptidase</fullName>
    </submittedName>
</protein>
<sequence>MTNTATNPLLADWTQAFGLPSFNDLKPEHFRPAFDAALERHRAEIATIAADKAAPTFANTIEALEKSGRDLDKVANVFFVKAGADTGDEIEAIERDISPLLARHSSALYLNAQLYARIADLYARRDTLGLNDEQARLLDRTHSRFVRAGGALDKDKQDRLAAINERLASLGTQFGQNVLADEKSWALILEEADLAGLPDFARAAAGAAAADRGHPGKYAITLLRSSCEGFLQFSSRRDLREKVFDAWIRRGENGGATDNRAVIAEMVKLRDERARLLGFASFADYRLEDTMAKTPEAARDLLNNVWGRARARAGRERDALQEMIAAEGGNFKLAPHDWRYYAEKLRKAKYDLDESEIKPYFQLDKMIEAAFETATRLFGVTFKPVTVPLYHPDARAWKVSDAAGKHVGLFIGDYFARPSKHSGAWMTSLRDQQRLTGDTRPVILNVCNFSKPAAGEPALLSFDDARTLFHEFGHGLHGLLSNVTYPTLSGTAVARDFVELPSQLYEHWLEVPAILEKYARHAKTGAPMPKALLDKVLATRTFNQGFATVEYTSCALVDLDIHDKGIADTLDVTQFEKDRLAALQMPAEIVMRHRLPHFGHLFSGDGYAAGYYSYMWSEVLDADAFEAFEETGNAFDAATAKRLHDFIYSAGNLRDPAEAYKAFRGKLPSVDALLKKRGLDEAAA</sequence>
<dbReference type="Pfam" id="PF01432">
    <property type="entry name" value="Peptidase_M3"/>
    <property type="match status" value="1"/>
</dbReference>
<dbReference type="CDD" id="cd06456">
    <property type="entry name" value="M3A_DCP"/>
    <property type="match status" value="1"/>
</dbReference>
<dbReference type="PANTHER" id="PTHR43660">
    <property type="entry name" value="DIPEPTIDYL CARBOXYPEPTIDASE"/>
    <property type="match status" value="1"/>
</dbReference>
<name>A0A371B7W3_9BRAD</name>
<evidence type="ECO:0000256" key="2">
    <source>
        <dbReference type="ARBA" id="ARBA00022670"/>
    </source>
</evidence>
<keyword evidence="10" id="KW-1185">Reference proteome</keyword>
<feature type="domain" description="Peptidase M3A/M3B catalytic" evidence="8">
    <location>
        <begin position="232"/>
        <end position="678"/>
    </location>
</feature>